<reference evidence="2 3" key="1">
    <citation type="submission" date="2018-01" db="EMBL/GenBank/DDBJ databases">
        <title>Cryobacterium sp. nov., from glaciers in China.</title>
        <authorList>
            <person name="Liu Q."/>
            <person name="Xin Y.-H."/>
        </authorList>
    </citation>
    <scope>NUCLEOTIDE SEQUENCE [LARGE SCALE GENOMIC DNA]</scope>
    <source>
        <strain evidence="2 3">TMB1-8</strain>
    </source>
</reference>
<keyword evidence="2" id="KW-0378">Hydrolase</keyword>
<dbReference type="InterPro" id="IPR029058">
    <property type="entry name" value="AB_hydrolase_fold"/>
</dbReference>
<dbReference type="GO" id="GO:0016787">
    <property type="term" value="F:hydrolase activity"/>
    <property type="evidence" value="ECO:0007669"/>
    <property type="project" value="UniProtKB-KW"/>
</dbReference>
<protein>
    <submittedName>
        <fullName evidence="2">Alpha/beta hydrolase</fullName>
    </submittedName>
</protein>
<evidence type="ECO:0000313" key="2">
    <source>
        <dbReference type="EMBL" id="POH62909.1"/>
    </source>
</evidence>
<organism evidence="2 3">
    <name type="scientific">Cryobacterium zongtaii</name>
    <dbReference type="NCBI Taxonomy" id="1259217"/>
    <lineage>
        <taxon>Bacteria</taxon>
        <taxon>Bacillati</taxon>
        <taxon>Actinomycetota</taxon>
        <taxon>Actinomycetes</taxon>
        <taxon>Micrococcales</taxon>
        <taxon>Microbacteriaceae</taxon>
        <taxon>Cryobacterium</taxon>
    </lineage>
</organism>
<dbReference type="RefSeq" id="WP_103431419.1">
    <property type="nucleotide sequence ID" value="NZ_PPXF01000051.1"/>
</dbReference>
<evidence type="ECO:0000313" key="3">
    <source>
        <dbReference type="Proteomes" id="UP000237104"/>
    </source>
</evidence>
<proteinExistence type="predicted"/>
<accession>A0A2S3ZBE2</accession>
<dbReference type="GO" id="GO:0016020">
    <property type="term" value="C:membrane"/>
    <property type="evidence" value="ECO:0007669"/>
    <property type="project" value="TreeGrafter"/>
</dbReference>
<dbReference type="AlphaFoldDB" id="A0A2S3ZBE2"/>
<dbReference type="Pfam" id="PF12697">
    <property type="entry name" value="Abhydrolase_6"/>
    <property type="match status" value="1"/>
</dbReference>
<sequence length="276" mass="29861">MFPMTRVSKRRTRRARGDGRVRELLLPVSGASVTVRSTPGPGTPDAPVFVLVHGIGMSHRYFDRMHAELAATGAVHSVDLPGFGRSPKPADGVSIEQYADYLGEVLPILSGRPVVLVGHSMGAQFVTETAVRHPTVVAHLVLIGGVTDPTRSSVLRQALALGRDTLKEPVNGTMIVVRDYLLCGPRWYLATLRPMLAYRTDLRLREVCAPTLVIRGEDDPVSRHDWGVHLAAQAPRGMLLELPGRHLVHFSAAADTAAGIREYARTAAPDGEPVTP</sequence>
<name>A0A2S3ZBE2_9MICO</name>
<dbReference type="PANTHER" id="PTHR43798:SF33">
    <property type="entry name" value="HYDROLASE, PUTATIVE (AFU_ORTHOLOGUE AFUA_2G14860)-RELATED"/>
    <property type="match status" value="1"/>
</dbReference>
<evidence type="ECO:0000259" key="1">
    <source>
        <dbReference type="Pfam" id="PF12697"/>
    </source>
</evidence>
<dbReference type="Gene3D" id="3.40.50.1820">
    <property type="entry name" value="alpha/beta hydrolase"/>
    <property type="match status" value="1"/>
</dbReference>
<dbReference type="InterPro" id="IPR000073">
    <property type="entry name" value="AB_hydrolase_1"/>
</dbReference>
<dbReference type="OrthoDB" id="9769541at2"/>
<dbReference type="SUPFAM" id="SSF53474">
    <property type="entry name" value="alpha/beta-Hydrolases"/>
    <property type="match status" value="1"/>
</dbReference>
<dbReference type="Proteomes" id="UP000237104">
    <property type="component" value="Unassembled WGS sequence"/>
</dbReference>
<feature type="domain" description="AB hydrolase-1" evidence="1">
    <location>
        <begin position="49"/>
        <end position="258"/>
    </location>
</feature>
<gene>
    <name evidence="2" type="ORF">C3B59_11105</name>
</gene>
<dbReference type="EMBL" id="PPXF01000051">
    <property type="protein sequence ID" value="POH62909.1"/>
    <property type="molecule type" value="Genomic_DNA"/>
</dbReference>
<dbReference type="PANTHER" id="PTHR43798">
    <property type="entry name" value="MONOACYLGLYCEROL LIPASE"/>
    <property type="match status" value="1"/>
</dbReference>
<dbReference type="InterPro" id="IPR050266">
    <property type="entry name" value="AB_hydrolase_sf"/>
</dbReference>
<comment type="caution">
    <text evidence="2">The sequence shown here is derived from an EMBL/GenBank/DDBJ whole genome shotgun (WGS) entry which is preliminary data.</text>
</comment>